<dbReference type="InterPro" id="IPR000792">
    <property type="entry name" value="Tscrpt_reg_LuxR_C"/>
</dbReference>
<dbReference type="SUPFAM" id="SSF46894">
    <property type="entry name" value="C-terminal effector domain of the bipartite response regulators"/>
    <property type="match status" value="1"/>
</dbReference>
<dbReference type="RefSeq" id="WP_197967361.1">
    <property type="nucleotide sequence ID" value="NZ_JACEGD010000019.1"/>
</dbReference>
<evidence type="ECO:0000313" key="3">
    <source>
        <dbReference type="Proteomes" id="UP001194539"/>
    </source>
</evidence>
<dbReference type="EMBL" id="JACEGD010000019">
    <property type="protein sequence ID" value="MBH5388733.1"/>
    <property type="molecule type" value="Genomic_DNA"/>
</dbReference>
<protein>
    <submittedName>
        <fullName evidence="2">Helix-turn-helix transcriptional regulator</fullName>
    </submittedName>
</protein>
<accession>A0ABS0P692</accession>
<gene>
    <name evidence="2" type="ORF">H1B27_20930</name>
</gene>
<dbReference type="PRINTS" id="PR00038">
    <property type="entry name" value="HTHLUXR"/>
</dbReference>
<feature type="domain" description="HTH luxR-type" evidence="1">
    <location>
        <begin position="296"/>
        <end position="361"/>
    </location>
</feature>
<name>A0ABS0P692_9BRAD</name>
<evidence type="ECO:0000259" key="1">
    <source>
        <dbReference type="PROSITE" id="PS50043"/>
    </source>
</evidence>
<keyword evidence="3" id="KW-1185">Reference proteome</keyword>
<dbReference type="InterPro" id="IPR016032">
    <property type="entry name" value="Sig_transdc_resp-reg_C-effctor"/>
</dbReference>
<dbReference type="Proteomes" id="UP001194539">
    <property type="component" value="Unassembled WGS sequence"/>
</dbReference>
<evidence type="ECO:0000313" key="2">
    <source>
        <dbReference type="EMBL" id="MBH5388733.1"/>
    </source>
</evidence>
<proteinExistence type="predicted"/>
<comment type="caution">
    <text evidence="2">The sequence shown here is derived from an EMBL/GenBank/DDBJ whole genome shotgun (WGS) entry which is preliminary data.</text>
</comment>
<dbReference type="Pfam" id="PF00196">
    <property type="entry name" value="GerE"/>
    <property type="match status" value="1"/>
</dbReference>
<organism evidence="2 3">
    <name type="scientific">Bradyrhizobium diversitatis</name>
    <dbReference type="NCBI Taxonomy" id="2755406"/>
    <lineage>
        <taxon>Bacteria</taxon>
        <taxon>Pseudomonadati</taxon>
        <taxon>Pseudomonadota</taxon>
        <taxon>Alphaproteobacteria</taxon>
        <taxon>Hyphomicrobiales</taxon>
        <taxon>Nitrobacteraceae</taxon>
        <taxon>Bradyrhizobium</taxon>
    </lineage>
</organism>
<sequence length="370" mass="39636">MERILDLIYEAAGQQDLWPAVLTAIADLTGSEGGVLFGQSVTAEQVYFDFNGRLNQQCSQVYQERHMQNAWSEAMEDKPIGQVVLSDEVVPLRELEKSVFYDEVLRPQGIGHNAMIALAAKDDFRVAFNICRSRRRGEFDAAGRKHIEMLAPHLRRSVTLGFRLTGYHALRRAAFDVIDQLADGVVVMGPRAHVVFANQTACSLEAEGTLKLKPAMATWSAPHSKRLANLVRSTLAGGAGGTMSVPAVDGTRLLTIVVVGLRSEEVAMLGGAFIRNAACAAFVIDPSQRGTASSQQLTDAYGLTRAEARVAVAASSGGTTSEAAVMLGLSANTVKTHLRRVFAKTDTRGQAELAALLASIGVVRSPGEAS</sequence>
<dbReference type="PROSITE" id="PS50043">
    <property type="entry name" value="HTH_LUXR_2"/>
    <property type="match status" value="1"/>
</dbReference>
<dbReference type="Gene3D" id="1.10.10.10">
    <property type="entry name" value="Winged helix-like DNA-binding domain superfamily/Winged helix DNA-binding domain"/>
    <property type="match status" value="1"/>
</dbReference>
<dbReference type="InterPro" id="IPR036388">
    <property type="entry name" value="WH-like_DNA-bd_sf"/>
</dbReference>
<reference evidence="2 3" key="1">
    <citation type="submission" date="2020-07" db="EMBL/GenBank/DDBJ databases">
        <title>Bradyrhizobium diversity isolated from nodules of indigenous legumes of Western Australia.</title>
        <authorList>
            <person name="Klepa M.S."/>
        </authorList>
    </citation>
    <scope>NUCLEOTIDE SEQUENCE [LARGE SCALE GENOMIC DNA]</scope>
    <source>
        <strain evidence="2 3">CNPSo 4019</strain>
    </source>
</reference>
<dbReference type="SMART" id="SM00421">
    <property type="entry name" value="HTH_LUXR"/>
    <property type="match status" value="1"/>
</dbReference>